<evidence type="ECO:0000313" key="2">
    <source>
        <dbReference type="Proteomes" id="UP001277761"/>
    </source>
</evidence>
<organism evidence="1 2">
    <name type="scientific">Patulibacter brassicae</name>
    <dbReference type="NCBI Taxonomy" id="1705717"/>
    <lineage>
        <taxon>Bacteria</taxon>
        <taxon>Bacillati</taxon>
        <taxon>Actinomycetota</taxon>
        <taxon>Thermoleophilia</taxon>
        <taxon>Solirubrobacterales</taxon>
        <taxon>Patulibacteraceae</taxon>
        <taxon>Patulibacter</taxon>
    </lineage>
</organism>
<proteinExistence type="predicted"/>
<dbReference type="SUPFAM" id="SSF55961">
    <property type="entry name" value="Bet v1-like"/>
    <property type="match status" value="1"/>
</dbReference>
<dbReference type="Proteomes" id="UP001277761">
    <property type="component" value="Unassembled WGS sequence"/>
</dbReference>
<dbReference type="Pfam" id="PF10604">
    <property type="entry name" value="Polyketide_cyc2"/>
    <property type="match status" value="1"/>
</dbReference>
<name>A0ABU4VRH3_9ACTN</name>
<reference evidence="1 2" key="1">
    <citation type="submission" date="2023-11" db="EMBL/GenBank/DDBJ databases">
        <authorList>
            <person name="Xu M."/>
            <person name="Jiang T."/>
        </authorList>
    </citation>
    <scope>NUCLEOTIDE SEQUENCE [LARGE SCALE GENOMIC DNA]</scope>
    <source>
        <strain evidence="1 2">SD</strain>
    </source>
</reference>
<sequence length="153" mass="16011">MSQVTAVTDHHFAAPVAAVRSAIESYATVRPLILTDHYGGYEVLEGGTGAGTVISYTLQATKKRQRHVVADVSITEGGDVVERDRNSTLVTTWSVHAHGDVAHVTLTTTWQGAGGIGGFFERTFAPKGLGRIQAEVLAKLESVVGGEGAAVPA</sequence>
<dbReference type="PIRSF" id="PIRSF017371">
    <property type="entry name" value="UCP017371"/>
    <property type="match status" value="1"/>
</dbReference>
<dbReference type="RefSeq" id="WP_319955859.1">
    <property type="nucleotide sequence ID" value="NZ_JAXAVX010000018.1"/>
</dbReference>
<protein>
    <submittedName>
        <fullName evidence="1">SRPBCC family protein</fullName>
    </submittedName>
</protein>
<accession>A0ABU4VRH3</accession>
<keyword evidence="2" id="KW-1185">Reference proteome</keyword>
<dbReference type="InterPro" id="IPR014488">
    <property type="entry name" value="UCP017371"/>
</dbReference>
<dbReference type="InterPro" id="IPR019587">
    <property type="entry name" value="Polyketide_cyclase/dehydratase"/>
</dbReference>
<evidence type="ECO:0000313" key="1">
    <source>
        <dbReference type="EMBL" id="MDX8153709.1"/>
    </source>
</evidence>
<dbReference type="EMBL" id="JAXAVX010000018">
    <property type="protein sequence ID" value="MDX8153709.1"/>
    <property type="molecule type" value="Genomic_DNA"/>
</dbReference>
<comment type="caution">
    <text evidence="1">The sequence shown here is derived from an EMBL/GenBank/DDBJ whole genome shotgun (WGS) entry which is preliminary data.</text>
</comment>
<gene>
    <name evidence="1" type="ORF">SK069_19085</name>
</gene>